<proteinExistence type="predicted"/>
<comment type="caution">
    <text evidence="1">The sequence shown here is derived from an EMBL/GenBank/DDBJ whole genome shotgun (WGS) entry which is preliminary data.</text>
</comment>
<dbReference type="AlphaFoldDB" id="A0A0F0GCZ1"/>
<protein>
    <submittedName>
        <fullName evidence="1">Uncharacterized protein</fullName>
    </submittedName>
</protein>
<accession>A0A0F0GCZ1</accession>
<name>A0A0F0GCZ1_LENAE</name>
<sequence length="143" mass="16160">MSLAKLNNDQLHAYAAYCAAAEAVLRTRLSVRVVDEGRRYRLNVYGKLVQVFSKRSTEWQLTGAPSPLVSNTVAVVFVDFAGKEPEFYVVPARTLKEDVDRRYQADLVRKGERAPIMGSHHYLVKPEHLEQWQGKWSVLGGKG</sequence>
<reference evidence="1 2" key="1">
    <citation type="submission" date="2015-02" db="EMBL/GenBank/DDBJ databases">
        <authorList>
            <person name="Ju K.-S."/>
            <person name="Doroghazi J.R."/>
            <person name="Metcalf W."/>
        </authorList>
    </citation>
    <scope>NUCLEOTIDE SEQUENCE [LARGE SCALE GENOMIC DNA]</scope>
    <source>
        <strain evidence="1 2">NRRL B-16140</strain>
    </source>
</reference>
<dbReference type="EMBL" id="JYJG01000436">
    <property type="protein sequence ID" value="KJK35948.1"/>
    <property type="molecule type" value="Genomic_DNA"/>
</dbReference>
<evidence type="ECO:0000313" key="2">
    <source>
        <dbReference type="Proteomes" id="UP000033393"/>
    </source>
</evidence>
<dbReference type="PATRIC" id="fig|68170.10.peg.1611"/>
<dbReference type="OrthoDB" id="3688935at2"/>
<organism evidence="1 2">
    <name type="scientific">Lentzea aerocolonigenes</name>
    <name type="common">Lechevalieria aerocolonigenes</name>
    <name type="synonym">Saccharothrix aerocolonigenes</name>
    <dbReference type="NCBI Taxonomy" id="68170"/>
    <lineage>
        <taxon>Bacteria</taxon>
        <taxon>Bacillati</taxon>
        <taxon>Actinomycetota</taxon>
        <taxon>Actinomycetes</taxon>
        <taxon>Pseudonocardiales</taxon>
        <taxon>Pseudonocardiaceae</taxon>
        <taxon>Lentzea</taxon>
    </lineage>
</organism>
<dbReference type="RefSeq" id="WP_045317501.1">
    <property type="nucleotide sequence ID" value="NZ_JYJG01000436.1"/>
</dbReference>
<gene>
    <name evidence="1" type="ORF">UK23_42530</name>
</gene>
<evidence type="ECO:0000313" key="1">
    <source>
        <dbReference type="EMBL" id="KJK35948.1"/>
    </source>
</evidence>
<keyword evidence="2" id="KW-1185">Reference proteome</keyword>
<dbReference type="Proteomes" id="UP000033393">
    <property type="component" value="Unassembled WGS sequence"/>
</dbReference>